<feature type="compositionally biased region" description="Polar residues" evidence="7">
    <location>
        <begin position="773"/>
        <end position="782"/>
    </location>
</feature>
<proteinExistence type="predicted"/>
<dbReference type="Proteomes" id="UP001321749">
    <property type="component" value="Unassembled WGS sequence"/>
</dbReference>
<sequence length="2061" mass="228196">MADAELETTNDDEFTSAEDLIPNDYSLFPQGDKAGFHTQNDPNDIDQRETIIERKGRIHVRCEHRDIAHGYYSNDDDTPCTLIIIGFRFDPSGVARRIKEAHIKIRFSAMEKGAADPEVVKIYPEGSFVVEPTTQHETTVKGGGLNLGGGIAGVEAGAELKFEGTVERDTWDATRIRGSRDIDGRNWGAKNSASWDLWENGTAKTGVVSAMQSAIFLKRKNLNKFRATVTITVGADTITQIGSLFKSNPRDDDVFYNPAREPPSTDRLQKYDVDNLSLLDLPSLGQVTLRAFLPDVTKAGCSSCIALHVCLGPSSPVPCSVSLQPLEMAEPGFGLQTLLRPGIVDESVDAIDFVAVHGLNGTTTSTWAPDPDSATNLVSNMFGDRAAHVRFSVFSYNLSISPVDAFVSKDIQEWAIKLLEALISLRQADHRRHPIVFMGHDLGVTLAKEGYFFLQQSNHNAGRDAYVRLLKQGRWSEGKDAQQLQGLGLSLCRVVTRVNFRFWQAYQHMDIYHIGMWSNADDVKEQDQLEGAGSRILQHVLPITEVSPIFRAMSNIARPSPPDLPSGMTINFVSDAHSELYEKWTAPSLQNPVHTIVHTEWDAEQVSQFIRATLPAHVFKFIFWFRKWDDRRNTIESCLAHFLCWAETLLLYRDPAPLAADSLEERSLWTPESLFLRVYEVLLQVSRRGQVLFWALSNLTEQIESYRWLLAKLDTLIADTDINLHVMVINPGPPPTFSPASSYTVLEVAEEWSKPTDSGPILHDITSDLEPSKGSSSQSQTPALGFAAPPAVQQEVMDILIEMPVLLPLTDALTQLFDGYKTDGTICAILSRWILDKAASTTNEQLGQAILRLLPPSIDLVFKEILSPIVQGPGCDKQVVWAIELLLFSFRPLTTHEIEDLYAIKGPKSFPKLAARGSSALIPNIYGLIEVLDQEIVFGHKHLRRFLIGQGKDRDNGLTFGTKERASSAHHKMAKACLEYLLARIPEASSLFANRDFVTDPVFESSLDFFSYAVKHWPDHALLAGESLANNDAELLQRFFQDTGTINAWAKSYWCLDSPVIRPAAPNLSPALLLTAFGLDVLVAAPVSPEHLTPVERLAYLELSVSSENQTLSRELMSQPTPIEPFSADGPILASMNSKNEDFVLEVVDWALQTTAASVDVPMVLQRAAFFGMTRVMKILATQKAEDWSLLLASASVGGQLSTIDFVLSTMLEDKQQIVISSDSSEPCGSSMPALETACKYGQSQVVKFFVERHFEDIFSGNLGITLLRKVLKITTESAQATCLQILLSGAKRLEYEGYSKTLVDCLEEAISRAMLGCTRAIFDHLATVVGPPERERLAHSHLIAAVNTGTPALVRFLLSIVSGKFLDTETVNEMFDSAVEFRDTRPGLELISIVTRECLKVWTDDEREKKLGLEACITASNGHVEMLKFLLKLGVDMDKRLEGSCTPMYYAAAQGHVDCVQCLIDAKFDVSAVSIIDGTTTYSPLLHAYNNVKVVEALLKAGADVNWKSSRGVTALHVAMQESCWDVAREILKYSPEVDICVQRATELFCAVLSGESDMVKRLLDAGADPLRYAAKDLRWGLLHRCVWQPWPEITRMLLVYDMPLGDVDADGDMPLHCISEDTTVEVVRLLVNRKADVEALDSSKQTPLHRAVLANNLEVARYLVNTAGANANGSGLRESPLTDACNKASLDMVKLLIDHGADINASSSASVLGTPFQTICRAAGDHSDKLQIARYLLQHAAFDANAESSWWGANLNVACLTMDLDIISELIARGARVDNQERAGRQAIHFAGFRSVPHLERLVEAGASLDATDRMQRTVLHVGVLSGQLDVVQYIIRHRPDFVSKTDIDGWTPLLWALLDGGRWNSGSGEQASIVRELLNCGASVLVQGEGLGRTWTAYKLSQYHGLSEEIVQLVTPTNEQLNSLEESQQGEWKYNLRSEKDKRRAQKREGAFCDVCLTNIYGIYHKCEVDYNFVLCFKCYRSRNLIHPDHDFTEVNQGNEYEGEAPEDAEISPQAPEQDNHSSDSGHHSSESEIEDDVTDGDEDEDGDHDSESEQSEA</sequence>
<evidence type="ECO:0000256" key="5">
    <source>
        <dbReference type="ARBA" id="ARBA00023043"/>
    </source>
</evidence>
<dbReference type="Pfam" id="PF12796">
    <property type="entry name" value="Ank_2"/>
    <property type="match status" value="3"/>
</dbReference>
<dbReference type="SMART" id="SM00248">
    <property type="entry name" value="ANK"/>
    <property type="match status" value="12"/>
</dbReference>
<keyword evidence="1" id="KW-0479">Metal-binding</keyword>
<dbReference type="Gene3D" id="3.30.60.90">
    <property type="match status" value="1"/>
</dbReference>
<dbReference type="Gene3D" id="1.25.40.20">
    <property type="entry name" value="Ankyrin repeat-containing domain"/>
    <property type="match status" value="3"/>
</dbReference>
<organism evidence="8 9">
    <name type="scientific">Cladorrhinum samala</name>
    <dbReference type="NCBI Taxonomy" id="585594"/>
    <lineage>
        <taxon>Eukaryota</taxon>
        <taxon>Fungi</taxon>
        <taxon>Dikarya</taxon>
        <taxon>Ascomycota</taxon>
        <taxon>Pezizomycotina</taxon>
        <taxon>Sordariomycetes</taxon>
        <taxon>Sordariomycetidae</taxon>
        <taxon>Sordariales</taxon>
        <taxon>Podosporaceae</taxon>
        <taxon>Cladorrhinum</taxon>
    </lineage>
</organism>
<evidence type="ECO:0000256" key="1">
    <source>
        <dbReference type="ARBA" id="ARBA00022723"/>
    </source>
</evidence>
<feature type="region of interest" description="Disordered" evidence="7">
    <location>
        <begin position="754"/>
        <end position="784"/>
    </location>
</feature>
<evidence type="ECO:0000256" key="2">
    <source>
        <dbReference type="ARBA" id="ARBA00022737"/>
    </source>
</evidence>
<evidence type="ECO:0000256" key="7">
    <source>
        <dbReference type="SAM" id="MobiDB-lite"/>
    </source>
</evidence>
<evidence type="ECO:0000256" key="4">
    <source>
        <dbReference type="ARBA" id="ARBA00022833"/>
    </source>
</evidence>
<evidence type="ECO:0000256" key="3">
    <source>
        <dbReference type="ARBA" id="ARBA00022771"/>
    </source>
</evidence>
<keyword evidence="5 6" id="KW-0040">ANK repeat</keyword>
<dbReference type="CDD" id="cd02249">
    <property type="entry name" value="ZZ"/>
    <property type="match status" value="1"/>
</dbReference>
<evidence type="ECO:0000256" key="6">
    <source>
        <dbReference type="PROSITE-ProRule" id="PRU00023"/>
    </source>
</evidence>
<dbReference type="InterPro" id="IPR043145">
    <property type="entry name" value="Znf_ZZ_sf"/>
</dbReference>
<feature type="compositionally biased region" description="Acidic residues" evidence="7">
    <location>
        <begin position="2035"/>
        <end position="2061"/>
    </location>
</feature>
<keyword evidence="9" id="KW-1185">Reference proteome</keyword>
<gene>
    <name evidence="8" type="ORF">QBC42DRAFT_249239</name>
</gene>
<evidence type="ECO:0000313" key="8">
    <source>
        <dbReference type="EMBL" id="KAK4464758.1"/>
    </source>
</evidence>
<feature type="repeat" description="ANK" evidence="6">
    <location>
        <begin position="1678"/>
        <end position="1710"/>
    </location>
</feature>
<dbReference type="PRINTS" id="PR01415">
    <property type="entry name" value="ANKYRIN"/>
</dbReference>
<feature type="compositionally biased region" description="Acidic residues" evidence="7">
    <location>
        <begin position="2004"/>
        <end position="2013"/>
    </location>
</feature>
<name>A0AAV9HYZ3_9PEZI</name>
<comment type="caution">
    <text evidence="8">The sequence shown here is derived from an EMBL/GenBank/DDBJ whole genome shotgun (WGS) entry which is preliminary data.</text>
</comment>
<protein>
    <recommendedName>
        <fullName evidence="10">Protein ssh4</fullName>
    </recommendedName>
</protein>
<evidence type="ECO:0008006" key="10">
    <source>
        <dbReference type="Google" id="ProtNLM"/>
    </source>
</evidence>
<dbReference type="PANTHER" id="PTHR24198">
    <property type="entry name" value="ANKYRIN REPEAT AND PROTEIN KINASE DOMAIN-CONTAINING PROTEIN"/>
    <property type="match status" value="1"/>
</dbReference>
<dbReference type="EMBL" id="MU864945">
    <property type="protein sequence ID" value="KAK4464758.1"/>
    <property type="molecule type" value="Genomic_DNA"/>
</dbReference>
<dbReference type="PROSITE" id="PS50088">
    <property type="entry name" value="ANK_REPEAT"/>
    <property type="match status" value="2"/>
</dbReference>
<dbReference type="Pfam" id="PF00023">
    <property type="entry name" value="Ank"/>
    <property type="match status" value="1"/>
</dbReference>
<feature type="region of interest" description="Disordered" evidence="7">
    <location>
        <begin position="2003"/>
        <end position="2061"/>
    </location>
</feature>
<feature type="compositionally biased region" description="Basic and acidic residues" evidence="7">
    <location>
        <begin position="2021"/>
        <end position="2034"/>
    </location>
</feature>
<reference evidence="8" key="1">
    <citation type="journal article" date="2023" name="Mol. Phylogenet. Evol.">
        <title>Genome-scale phylogeny and comparative genomics of the fungal order Sordariales.</title>
        <authorList>
            <person name="Hensen N."/>
            <person name="Bonometti L."/>
            <person name="Westerberg I."/>
            <person name="Brannstrom I.O."/>
            <person name="Guillou S."/>
            <person name="Cros-Aarteil S."/>
            <person name="Calhoun S."/>
            <person name="Haridas S."/>
            <person name="Kuo A."/>
            <person name="Mondo S."/>
            <person name="Pangilinan J."/>
            <person name="Riley R."/>
            <person name="LaButti K."/>
            <person name="Andreopoulos B."/>
            <person name="Lipzen A."/>
            <person name="Chen C."/>
            <person name="Yan M."/>
            <person name="Daum C."/>
            <person name="Ng V."/>
            <person name="Clum A."/>
            <person name="Steindorff A."/>
            <person name="Ohm R.A."/>
            <person name="Martin F."/>
            <person name="Silar P."/>
            <person name="Natvig D.O."/>
            <person name="Lalanne C."/>
            <person name="Gautier V."/>
            <person name="Ament-Velasquez S.L."/>
            <person name="Kruys A."/>
            <person name="Hutchinson M.I."/>
            <person name="Powell A.J."/>
            <person name="Barry K."/>
            <person name="Miller A.N."/>
            <person name="Grigoriev I.V."/>
            <person name="Debuchy R."/>
            <person name="Gladieux P."/>
            <person name="Hiltunen Thoren M."/>
            <person name="Johannesson H."/>
        </authorList>
    </citation>
    <scope>NUCLEOTIDE SEQUENCE</scope>
    <source>
        <strain evidence="8">PSN324</strain>
    </source>
</reference>
<keyword evidence="2" id="KW-0677">Repeat</keyword>
<dbReference type="InterPro" id="IPR036770">
    <property type="entry name" value="Ankyrin_rpt-contain_sf"/>
</dbReference>
<reference evidence="8" key="2">
    <citation type="submission" date="2023-06" db="EMBL/GenBank/DDBJ databases">
        <authorList>
            <consortium name="Lawrence Berkeley National Laboratory"/>
            <person name="Mondo S.J."/>
            <person name="Hensen N."/>
            <person name="Bonometti L."/>
            <person name="Westerberg I."/>
            <person name="Brannstrom I.O."/>
            <person name="Guillou S."/>
            <person name="Cros-Aarteil S."/>
            <person name="Calhoun S."/>
            <person name="Haridas S."/>
            <person name="Kuo A."/>
            <person name="Pangilinan J."/>
            <person name="Riley R."/>
            <person name="Labutti K."/>
            <person name="Andreopoulos B."/>
            <person name="Lipzen A."/>
            <person name="Chen C."/>
            <person name="Yanf M."/>
            <person name="Daum C."/>
            <person name="Ng V."/>
            <person name="Clum A."/>
            <person name="Steindorff A."/>
            <person name="Ohm R."/>
            <person name="Martin F."/>
            <person name="Silar P."/>
            <person name="Natvig D."/>
            <person name="Lalanne C."/>
            <person name="Gautier V."/>
            <person name="Ament-Velasquez S.L."/>
            <person name="Kruys A."/>
            <person name="Hutchinson M.I."/>
            <person name="Powell A.J."/>
            <person name="Barry K."/>
            <person name="Miller A.N."/>
            <person name="Grigoriev I.V."/>
            <person name="Debuchy R."/>
            <person name="Gladieux P."/>
            <person name="Thoren M.H."/>
            <person name="Johannesson H."/>
        </authorList>
    </citation>
    <scope>NUCLEOTIDE SEQUENCE</scope>
    <source>
        <strain evidence="8">PSN324</strain>
    </source>
</reference>
<evidence type="ECO:0000313" key="9">
    <source>
        <dbReference type="Proteomes" id="UP001321749"/>
    </source>
</evidence>
<keyword evidence="4" id="KW-0862">Zinc</keyword>
<dbReference type="PROSITE" id="PS50297">
    <property type="entry name" value="ANK_REP_REGION"/>
    <property type="match status" value="2"/>
</dbReference>
<dbReference type="InterPro" id="IPR002110">
    <property type="entry name" value="Ankyrin_rpt"/>
</dbReference>
<accession>A0AAV9HYZ3</accession>
<keyword evidence="3" id="KW-0863">Zinc-finger</keyword>
<dbReference type="SUPFAM" id="SSF57850">
    <property type="entry name" value="RING/U-box"/>
    <property type="match status" value="1"/>
</dbReference>
<feature type="repeat" description="ANK" evidence="6">
    <location>
        <begin position="1612"/>
        <end position="1644"/>
    </location>
</feature>
<dbReference type="SUPFAM" id="SSF48403">
    <property type="entry name" value="Ankyrin repeat"/>
    <property type="match status" value="2"/>
</dbReference>
<dbReference type="PANTHER" id="PTHR24198:SF165">
    <property type="entry name" value="ANKYRIN REPEAT-CONTAINING PROTEIN-RELATED"/>
    <property type="match status" value="1"/>
</dbReference>
<dbReference type="GO" id="GO:0008270">
    <property type="term" value="F:zinc ion binding"/>
    <property type="evidence" value="ECO:0007669"/>
    <property type="project" value="UniProtKB-KW"/>
</dbReference>